<dbReference type="EMBL" id="JARJLG010000086">
    <property type="protein sequence ID" value="KAJ7749338.1"/>
    <property type="molecule type" value="Genomic_DNA"/>
</dbReference>
<sequence length="220" mass="24575">MATPPTAANRSQMTKLREIITDDPHTWDQAWVENVTPWDVGVSQPPLREVVQSGEVAFPTRGRAFVPGCGSGHDAIFLSSELGLDTLAIDISPVAVKNASKNIPADLNVRIEAHDFFSFAVPDSEKFDLIYDYTFFVAIPPSRRHEWGTQMNALIKPGGYLITLVFPLDPEQDFGPPWFVRPEHYLAPLGDGWEKVVDRIPTSSSPTHIGRERLVVWKKL</sequence>
<dbReference type="GO" id="GO:0032259">
    <property type="term" value="P:methylation"/>
    <property type="evidence" value="ECO:0007669"/>
    <property type="project" value="UniProtKB-KW"/>
</dbReference>
<dbReference type="PANTHER" id="PTHR32183">
    <property type="match status" value="1"/>
</dbReference>
<evidence type="ECO:0000256" key="2">
    <source>
        <dbReference type="ARBA" id="ARBA00022603"/>
    </source>
</evidence>
<keyword evidence="1" id="KW-0597">Phosphoprotein</keyword>
<organism evidence="5 6">
    <name type="scientific">Mycena maculata</name>
    <dbReference type="NCBI Taxonomy" id="230809"/>
    <lineage>
        <taxon>Eukaryota</taxon>
        <taxon>Fungi</taxon>
        <taxon>Dikarya</taxon>
        <taxon>Basidiomycota</taxon>
        <taxon>Agaricomycotina</taxon>
        <taxon>Agaricomycetes</taxon>
        <taxon>Agaricomycetidae</taxon>
        <taxon>Agaricales</taxon>
        <taxon>Marasmiineae</taxon>
        <taxon>Mycenaceae</taxon>
        <taxon>Mycena</taxon>
    </lineage>
</organism>
<keyword evidence="3" id="KW-0808">Transferase</keyword>
<protein>
    <submittedName>
        <fullName evidence="5">S-adenosyl-L-methionine-dependent methyltransferase</fullName>
    </submittedName>
</protein>
<reference evidence="5" key="1">
    <citation type="submission" date="2023-03" db="EMBL/GenBank/DDBJ databases">
        <title>Massive genome expansion in bonnet fungi (Mycena s.s.) driven by repeated elements and novel gene families across ecological guilds.</title>
        <authorList>
            <consortium name="Lawrence Berkeley National Laboratory"/>
            <person name="Harder C.B."/>
            <person name="Miyauchi S."/>
            <person name="Viragh M."/>
            <person name="Kuo A."/>
            <person name="Thoen E."/>
            <person name="Andreopoulos B."/>
            <person name="Lu D."/>
            <person name="Skrede I."/>
            <person name="Drula E."/>
            <person name="Henrissat B."/>
            <person name="Morin E."/>
            <person name="Kohler A."/>
            <person name="Barry K."/>
            <person name="LaButti K."/>
            <person name="Morin E."/>
            <person name="Salamov A."/>
            <person name="Lipzen A."/>
            <person name="Mereny Z."/>
            <person name="Hegedus B."/>
            <person name="Baldrian P."/>
            <person name="Stursova M."/>
            <person name="Weitz H."/>
            <person name="Taylor A."/>
            <person name="Grigoriev I.V."/>
            <person name="Nagy L.G."/>
            <person name="Martin F."/>
            <person name="Kauserud H."/>
        </authorList>
    </citation>
    <scope>NUCLEOTIDE SEQUENCE</scope>
    <source>
        <strain evidence="5">CBHHK188m</strain>
    </source>
</reference>
<dbReference type="Gene3D" id="3.40.50.150">
    <property type="entry name" value="Vaccinia Virus protein VP39"/>
    <property type="match status" value="1"/>
</dbReference>
<dbReference type="PROSITE" id="PS51585">
    <property type="entry name" value="SAM_MT_TPMT"/>
    <property type="match status" value="1"/>
</dbReference>
<name>A0AAD7N6Z3_9AGAR</name>
<comment type="caution">
    <text evidence="5">The sequence shown here is derived from an EMBL/GenBank/DDBJ whole genome shotgun (WGS) entry which is preliminary data.</text>
</comment>
<keyword evidence="2 5" id="KW-0489">Methyltransferase</keyword>
<dbReference type="GO" id="GO:0008757">
    <property type="term" value="F:S-adenosylmethionine-dependent methyltransferase activity"/>
    <property type="evidence" value="ECO:0007669"/>
    <property type="project" value="InterPro"/>
</dbReference>
<dbReference type="Proteomes" id="UP001215280">
    <property type="component" value="Unassembled WGS sequence"/>
</dbReference>
<keyword evidence="4" id="KW-0949">S-adenosyl-L-methionine</keyword>
<keyword evidence="6" id="KW-1185">Reference proteome</keyword>
<dbReference type="InterPro" id="IPR008854">
    <property type="entry name" value="TPMT"/>
</dbReference>
<evidence type="ECO:0000256" key="4">
    <source>
        <dbReference type="ARBA" id="ARBA00022691"/>
    </source>
</evidence>
<dbReference type="InterPro" id="IPR029063">
    <property type="entry name" value="SAM-dependent_MTases_sf"/>
</dbReference>
<dbReference type="SUPFAM" id="SSF53335">
    <property type="entry name" value="S-adenosyl-L-methionine-dependent methyltransferases"/>
    <property type="match status" value="1"/>
</dbReference>
<gene>
    <name evidence="5" type="ORF">DFH07DRAFT_961846</name>
</gene>
<dbReference type="Pfam" id="PF05724">
    <property type="entry name" value="TPMT"/>
    <property type="match status" value="1"/>
</dbReference>
<evidence type="ECO:0000256" key="1">
    <source>
        <dbReference type="ARBA" id="ARBA00022553"/>
    </source>
</evidence>
<accession>A0AAD7N6Z3</accession>
<proteinExistence type="predicted"/>
<dbReference type="AlphaFoldDB" id="A0AAD7N6Z3"/>
<dbReference type="PANTHER" id="PTHR32183:SF11">
    <property type="entry name" value="THIOL METHYLTRANSFERASE 2-RELATED"/>
    <property type="match status" value="1"/>
</dbReference>
<evidence type="ECO:0000256" key="3">
    <source>
        <dbReference type="ARBA" id="ARBA00022679"/>
    </source>
</evidence>
<dbReference type="CDD" id="cd02440">
    <property type="entry name" value="AdoMet_MTases"/>
    <property type="match status" value="1"/>
</dbReference>
<evidence type="ECO:0000313" key="6">
    <source>
        <dbReference type="Proteomes" id="UP001215280"/>
    </source>
</evidence>
<evidence type="ECO:0000313" key="5">
    <source>
        <dbReference type="EMBL" id="KAJ7749338.1"/>
    </source>
</evidence>